<sequence>MNVLGILALCLIYLIEPFVWLKSMYAIHPTHKKKVQFILVFFGDYLLGIIKQYFAFNYSYGLLDLLFTVAITIYILFFTTTMFENKLYKKLISIGIFSLCILITEVVSIGIITTVFQAELNRVSDFGLLNILTTLLANILLALLCNFVVFCQPNKIIAGLLKRKEIVPIMLVMIAIEIPLIPIFNHSDIMKSNINVFILSCIVQFILFSVALYIAFLIQQQLKRVKEIEEELEQTKKIMDLTVKLRDLKHDMSFHVNMIQNFVYQKEYDALFQYIQTAFTNVAMAEDVFTLSDRSVSLTLNLMAQKARQEKIKFTHMITVSDFLLPSSEICSLLSNIITNAMEACAQLEEEQRYVSLELIQEPTGYFIRCINPYQNKPNFQCGKLTTSKGDYENHGYGLGIIKNITERNNGITKISVHELSFELYCFIPNIKRRQRHEF</sequence>
<dbReference type="PANTHER" id="PTHR40448:SF1">
    <property type="entry name" value="TWO-COMPONENT SENSOR HISTIDINE KINASE"/>
    <property type="match status" value="1"/>
</dbReference>
<feature type="transmembrane region" description="Helical" evidence="1">
    <location>
        <begin position="6"/>
        <end position="25"/>
    </location>
</feature>
<name>A0A1I6LGM6_9FIRM</name>
<evidence type="ECO:0000259" key="2">
    <source>
        <dbReference type="Pfam" id="PF14501"/>
    </source>
</evidence>
<accession>A0A1I6LGM6</accession>
<feature type="transmembrane region" description="Helical" evidence="1">
    <location>
        <begin position="37"/>
        <end position="54"/>
    </location>
</feature>
<feature type="transmembrane region" description="Helical" evidence="1">
    <location>
        <begin position="60"/>
        <end position="79"/>
    </location>
</feature>
<evidence type="ECO:0000256" key="1">
    <source>
        <dbReference type="SAM" id="Phobius"/>
    </source>
</evidence>
<keyword evidence="1" id="KW-0812">Transmembrane</keyword>
<feature type="transmembrane region" description="Helical" evidence="1">
    <location>
        <begin position="196"/>
        <end position="218"/>
    </location>
</feature>
<feature type="transmembrane region" description="Helical" evidence="1">
    <location>
        <begin position="166"/>
        <end position="184"/>
    </location>
</feature>
<protein>
    <submittedName>
        <fullName evidence="3">GHKL domain-containing protein</fullName>
    </submittedName>
</protein>
<dbReference type="PANTHER" id="PTHR40448">
    <property type="entry name" value="TWO-COMPONENT SENSOR HISTIDINE KINASE"/>
    <property type="match status" value="1"/>
</dbReference>
<organism evidence="3 4">
    <name type="scientific">Anaeromicropila populeti</name>
    <dbReference type="NCBI Taxonomy" id="37658"/>
    <lineage>
        <taxon>Bacteria</taxon>
        <taxon>Bacillati</taxon>
        <taxon>Bacillota</taxon>
        <taxon>Clostridia</taxon>
        <taxon>Lachnospirales</taxon>
        <taxon>Lachnospiraceae</taxon>
        <taxon>Anaeromicropila</taxon>
    </lineage>
</organism>
<feature type="transmembrane region" description="Helical" evidence="1">
    <location>
        <begin position="91"/>
        <end position="116"/>
    </location>
</feature>
<dbReference type="GO" id="GO:0042802">
    <property type="term" value="F:identical protein binding"/>
    <property type="evidence" value="ECO:0007669"/>
    <property type="project" value="TreeGrafter"/>
</dbReference>
<evidence type="ECO:0000313" key="4">
    <source>
        <dbReference type="Proteomes" id="UP000199659"/>
    </source>
</evidence>
<dbReference type="EMBL" id="FOYZ01000016">
    <property type="protein sequence ID" value="SFS02627.1"/>
    <property type="molecule type" value="Genomic_DNA"/>
</dbReference>
<dbReference type="Proteomes" id="UP000199659">
    <property type="component" value="Unassembled WGS sequence"/>
</dbReference>
<proteinExistence type="predicted"/>
<feature type="transmembrane region" description="Helical" evidence="1">
    <location>
        <begin position="128"/>
        <end position="150"/>
    </location>
</feature>
<keyword evidence="1" id="KW-1133">Transmembrane helix</keyword>
<reference evidence="3 4" key="1">
    <citation type="submission" date="2016-10" db="EMBL/GenBank/DDBJ databases">
        <authorList>
            <person name="de Groot N.N."/>
        </authorList>
    </citation>
    <scope>NUCLEOTIDE SEQUENCE [LARGE SCALE GENOMIC DNA]</scope>
    <source>
        <strain evidence="3 4">743A</strain>
    </source>
</reference>
<dbReference type="OrthoDB" id="9816523at2"/>
<dbReference type="InterPro" id="IPR036890">
    <property type="entry name" value="HATPase_C_sf"/>
</dbReference>
<feature type="domain" description="Sensor histidine kinase NatK-like C-terminal" evidence="2">
    <location>
        <begin position="329"/>
        <end position="429"/>
    </location>
</feature>
<keyword evidence="1" id="KW-0472">Membrane</keyword>
<keyword evidence="4" id="KW-1185">Reference proteome</keyword>
<dbReference type="RefSeq" id="WP_092563241.1">
    <property type="nucleotide sequence ID" value="NZ_FOYZ01000016.1"/>
</dbReference>
<dbReference type="STRING" id="37658.SAMN05661086_03287"/>
<dbReference type="AlphaFoldDB" id="A0A1I6LGM6"/>
<evidence type="ECO:0000313" key="3">
    <source>
        <dbReference type="EMBL" id="SFS02627.1"/>
    </source>
</evidence>
<dbReference type="SUPFAM" id="SSF55874">
    <property type="entry name" value="ATPase domain of HSP90 chaperone/DNA topoisomerase II/histidine kinase"/>
    <property type="match status" value="1"/>
</dbReference>
<dbReference type="InterPro" id="IPR032834">
    <property type="entry name" value="NatK-like_C"/>
</dbReference>
<dbReference type="Gene3D" id="3.30.565.10">
    <property type="entry name" value="Histidine kinase-like ATPase, C-terminal domain"/>
    <property type="match status" value="1"/>
</dbReference>
<dbReference type="Pfam" id="PF14501">
    <property type="entry name" value="HATPase_c_5"/>
    <property type="match status" value="1"/>
</dbReference>
<gene>
    <name evidence="3" type="ORF">SAMN05661086_03287</name>
</gene>